<evidence type="ECO:0000313" key="4">
    <source>
        <dbReference type="EMBL" id="NJC72951.1"/>
    </source>
</evidence>
<feature type="domain" description="D-isomer specific 2-hydroxyacid dehydrogenase NAD-binding" evidence="3">
    <location>
        <begin position="92"/>
        <end position="269"/>
    </location>
</feature>
<keyword evidence="1" id="KW-0560">Oxidoreductase</keyword>
<dbReference type="Proteomes" id="UP000722989">
    <property type="component" value="Unassembled WGS sequence"/>
</dbReference>
<evidence type="ECO:0000313" key="5">
    <source>
        <dbReference type="Proteomes" id="UP000722989"/>
    </source>
</evidence>
<comment type="caution">
    <text evidence="4">The sequence shown here is derived from an EMBL/GenBank/DDBJ whole genome shotgun (WGS) entry which is preliminary data.</text>
</comment>
<name>A0ABX0Y3I8_9ACTN</name>
<dbReference type="PROSITE" id="PS00671">
    <property type="entry name" value="D_2_HYDROXYACID_DH_3"/>
    <property type="match status" value="1"/>
</dbReference>
<dbReference type="InterPro" id="IPR036291">
    <property type="entry name" value="NAD(P)-bd_dom_sf"/>
</dbReference>
<sequence length="306" mass="32613">MTEAIGTEHHLVPVDGSRSLIEQVADVDVVVDAAGAASPDLARAAAGSMLLWQLTSVGYDKYDVGSLLDHRIPTANCPGFTSASGLAEWAMTLASMVLRRWSEIGHLMRSGRTDLVTGRQLHGRTLLVLGLGASGRAIVRLARAHGMRVICVRRAGPDDRLAKKLGLARLTGLDELDETLPMADVVSLHIPLTGDTENILDRRRMALMRPGAVIVNVSRGGLLDEPALAELVRAGHLGGAGLDVLAKEPPDPGNPLLDLPQVVVTPHVAGLTDRTSKRRALFCARNISRVGAGREPLSRICSSQER</sequence>
<organism evidence="4 5">
    <name type="scientific">Planosporangium thailandense</name>
    <dbReference type="NCBI Taxonomy" id="765197"/>
    <lineage>
        <taxon>Bacteria</taxon>
        <taxon>Bacillati</taxon>
        <taxon>Actinomycetota</taxon>
        <taxon>Actinomycetes</taxon>
        <taxon>Micromonosporales</taxon>
        <taxon>Micromonosporaceae</taxon>
        <taxon>Planosporangium</taxon>
    </lineage>
</organism>
<dbReference type="PANTHER" id="PTHR10996">
    <property type="entry name" value="2-HYDROXYACID DEHYDROGENASE-RELATED"/>
    <property type="match status" value="1"/>
</dbReference>
<dbReference type="Gene3D" id="3.40.50.720">
    <property type="entry name" value="NAD(P)-binding Rossmann-like Domain"/>
    <property type="match status" value="2"/>
</dbReference>
<dbReference type="InterPro" id="IPR050223">
    <property type="entry name" value="D-isomer_2-hydroxyacid_DH"/>
</dbReference>
<dbReference type="PANTHER" id="PTHR10996:SF178">
    <property type="entry name" value="2-HYDROXYACID DEHYDROGENASE YGL185C-RELATED"/>
    <property type="match status" value="1"/>
</dbReference>
<keyword evidence="5" id="KW-1185">Reference proteome</keyword>
<dbReference type="SUPFAM" id="SSF52283">
    <property type="entry name" value="Formate/glycerate dehydrogenase catalytic domain-like"/>
    <property type="match status" value="1"/>
</dbReference>
<protein>
    <recommendedName>
        <fullName evidence="3">D-isomer specific 2-hydroxyacid dehydrogenase NAD-binding domain-containing protein</fullName>
    </recommendedName>
</protein>
<keyword evidence="2" id="KW-0520">NAD</keyword>
<dbReference type="EMBL" id="JAATVY010000023">
    <property type="protein sequence ID" value="NJC72951.1"/>
    <property type="molecule type" value="Genomic_DNA"/>
</dbReference>
<dbReference type="InterPro" id="IPR006140">
    <property type="entry name" value="D-isomer_DH_NAD-bd"/>
</dbReference>
<dbReference type="Pfam" id="PF02826">
    <property type="entry name" value="2-Hacid_dh_C"/>
    <property type="match status" value="1"/>
</dbReference>
<dbReference type="RefSeq" id="WP_167927861.1">
    <property type="nucleotide sequence ID" value="NZ_JAATVY010000023.1"/>
</dbReference>
<proteinExistence type="predicted"/>
<evidence type="ECO:0000256" key="2">
    <source>
        <dbReference type="ARBA" id="ARBA00023027"/>
    </source>
</evidence>
<dbReference type="InterPro" id="IPR029753">
    <property type="entry name" value="D-isomer_DH_CS"/>
</dbReference>
<gene>
    <name evidence="4" type="ORF">HC031_25005</name>
</gene>
<reference evidence="4 5" key="1">
    <citation type="submission" date="2020-03" db="EMBL/GenBank/DDBJ databases">
        <title>WGS of the type strain of Planosporangium spp.</title>
        <authorList>
            <person name="Thawai C."/>
        </authorList>
    </citation>
    <scope>NUCLEOTIDE SEQUENCE [LARGE SCALE GENOMIC DNA]</scope>
    <source>
        <strain evidence="4 5">TBRC 5610</strain>
    </source>
</reference>
<evidence type="ECO:0000256" key="1">
    <source>
        <dbReference type="ARBA" id="ARBA00023002"/>
    </source>
</evidence>
<accession>A0ABX0Y3I8</accession>
<dbReference type="SUPFAM" id="SSF51735">
    <property type="entry name" value="NAD(P)-binding Rossmann-fold domains"/>
    <property type="match status" value="1"/>
</dbReference>
<evidence type="ECO:0000259" key="3">
    <source>
        <dbReference type="Pfam" id="PF02826"/>
    </source>
</evidence>